<feature type="region of interest" description="Disordered" evidence="1">
    <location>
        <begin position="491"/>
        <end position="633"/>
    </location>
</feature>
<sequence>MSSVIDGFAVVLEPANLLYCLVGVVIGMLIGVLPGLGPAATIAILLPVTFGLEPVTAVIMLAGIFYGAQYGGTITSVLLRLPGEASSVVTVFDGHALARQGRAGTALGIAAIGSFVGGTLSIVALTLVAPIVAGFALDFGPPEYTVLALLGIMLVSTISSGGRIRALTAAAIGLLLATVGRDDFTSAERFTFGNLSLADGIDFVPIAMGLFGLGEILYNLEERHRAVQAPTRVTNVWPSRADLRQSSGAIGRGSVIGFVLGILPGGGAVLSSMAAYALEKRRSKHPERFGQGAIEGVAAPETANNAAATSSFIPLLSLGIPANATMAVIFGALLIQGVTPGPQLVTEHPELFWGVVNSMYLGNVLLLIMSIPLLGVFVRILRVRAAVLAPITVLITLVGAYTVNNSVFDIGLVIGFGVLGYLMKKAGFDPGPMVLAFVLGSLLETSLRRSLLLFDGDLTGFLTRPISGVLAAAFLAVILLPLARALLHRRRPKPPLPDATERDAGAAGRDAGSGAAGREAGAAGRDVGSGAAGRDAGSGAAGREAGAAGRGADVGAAGSDAGASGRDADAAGRDVGAAGSDANAAGRDASAAGSEADAAGRDADAAGSGVADRRKAEPVSQSVRRDLHPEESE</sequence>
<feature type="transmembrane region" description="Helical" evidence="2">
    <location>
        <begin position="315"/>
        <end position="338"/>
    </location>
</feature>
<keyword evidence="2" id="KW-0472">Membrane</keyword>
<feature type="transmembrane region" description="Helical" evidence="2">
    <location>
        <begin position="144"/>
        <end position="177"/>
    </location>
</feature>
<evidence type="ECO:0000313" key="4">
    <source>
        <dbReference type="EMBL" id="MFD1373817.1"/>
    </source>
</evidence>
<dbReference type="PANTHER" id="PTHR35342:SF5">
    <property type="entry name" value="TRICARBOXYLIC TRANSPORT PROTEIN"/>
    <property type="match status" value="1"/>
</dbReference>
<dbReference type="PANTHER" id="PTHR35342">
    <property type="entry name" value="TRICARBOXYLIC TRANSPORT PROTEIN"/>
    <property type="match status" value="1"/>
</dbReference>
<keyword evidence="2" id="KW-1133">Transmembrane helix</keyword>
<feature type="transmembrane region" description="Helical" evidence="2">
    <location>
        <begin position="255"/>
        <end position="278"/>
    </location>
</feature>
<feature type="compositionally biased region" description="Basic and acidic residues" evidence="1">
    <location>
        <begin position="611"/>
        <end position="633"/>
    </location>
</feature>
<evidence type="ECO:0000256" key="2">
    <source>
        <dbReference type="SAM" id="Phobius"/>
    </source>
</evidence>
<evidence type="ECO:0000259" key="3">
    <source>
        <dbReference type="Pfam" id="PF01970"/>
    </source>
</evidence>
<feature type="transmembrane region" description="Helical" evidence="2">
    <location>
        <begin position="107"/>
        <end position="132"/>
    </location>
</feature>
<feature type="compositionally biased region" description="Low complexity" evidence="1">
    <location>
        <begin position="505"/>
        <end position="565"/>
    </location>
</feature>
<organism evidence="4 5">
    <name type="scientific">Actinoplanes sichuanensis</name>
    <dbReference type="NCBI Taxonomy" id="512349"/>
    <lineage>
        <taxon>Bacteria</taxon>
        <taxon>Bacillati</taxon>
        <taxon>Actinomycetota</taxon>
        <taxon>Actinomycetes</taxon>
        <taxon>Micromonosporales</taxon>
        <taxon>Micromonosporaceae</taxon>
        <taxon>Actinoplanes</taxon>
    </lineage>
</organism>
<gene>
    <name evidence="4" type="ORF">ACFQ5G_51540</name>
</gene>
<keyword evidence="2" id="KW-0812">Transmembrane</keyword>
<feature type="transmembrane region" description="Helical" evidence="2">
    <location>
        <begin position="466"/>
        <end position="487"/>
    </location>
</feature>
<protein>
    <submittedName>
        <fullName evidence="4">Tripartite tricarboxylate transporter permease</fullName>
    </submittedName>
</protein>
<dbReference type="RefSeq" id="WP_317787165.1">
    <property type="nucleotide sequence ID" value="NZ_AP028461.1"/>
</dbReference>
<dbReference type="InterPro" id="IPR002823">
    <property type="entry name" value="DUF112_TM"/>
</dbReference>
<reference evidence="5" key="1">
    <citation type="journal article" date="2019" name="Int. J. Syst. Evol. Microbiol.">
        <title>The Global Catalogue of Microorganisms (GCM) 10K type strain sequencing project: providing services to taxonomists for standard genome sequencing and annotation.</title>
        <authorList>
            <consortium name="The Broad Institute Genomics Platform"/>
            <consortium name="The Broad Institute Genome Sequencing Center for Infectious Disease"/>
            <person name="Wu L."/>
            <person name="Ma J."/>
        </authorList>
    </citation>
    <scope>NUCLEOTIDE SEQUENCE [LARGE SCALE GENOMIC DNA]</scope>
    <source>
        <strain evidence="5">CCM 7526</strain>
    </source>
</reference>
<proteinExistence type="predicted"/>
<dbReference type="Pfam" id="PF01970">
    <property type="entry name" value="TctA"/>
    <property type="match status" value="1"/>
</dbReference>
<feature type="transmembrane region" description="Helical" evidence="2">
    <location>
        <begin position="407"/>
        <end position="423"/>
    </location>
</feature>
<evidence type="ECO:0000313" key="5">
    <source>
        <dbReference type="Proteomes" id="UP001597183"/>
    </source>
</evidence>
<accession>A0ABW4AUF7</accession>
<feature type="transmembrane region" description="Helical" evidence="2">
    <location>
        <begin position="17"/>
        <end position="36"/>
    </location>
</feature>
<feature type="transmembrane region" description="Helical" evidence="2">
    <location>
        <begin position="42"/>
        <end position="66"/>
    </location>
</feature>
<keyword evidence="5" id="KW-1185">Reference proteome</keyword>
<name>A0ABW4AUF7_9ACTN</name>
<dbReference type="Proteomes" id="UP001597183">
    <property type="component" value="Unassembled WGS sequence"/>
</dbReference>
<feature type="transmembrane region" description="Helical" evidence="2">
    <location>
        <begin position="358"/>
        <end position="378"/>
    </location>
</feature>
<comment type="caution">
    <text evidence="4">The sequence shown here is derived from an EMBL/GenBank/DDBJ whole genome shotgun (WGS) entry which is preliminary data.</text>
</comment>
<feature type="compositionally biased region" description="Low complexity" evidence="1">
    <location>
        <begin position="573"/>
        <end position="597"/>
    </location>
</feature>
<evidence type="ECO:0000256" key="1">
    <source>
        <dbReference type="SAM" id="MobiDB-lite"/>
    </source>
</evidence>
<feature type="domain" description="DUF112" evidence="3">
    <location>
        <begin position="17"/>
        <end position="435"/>
    </location>
</feature>
<dbReference type="EMBL" id="JBHTMK010000073">
    <property type="protein sequence ID" value="MFD1373817.1"/>
    <property type="molecule type" value="Genomic_DNA"/>
</dbReference>